<feature type="transmembrane region" description="Helical" evidence="1">
    <location>
        <begin position="37"/>
        <end position="62"/>
    </location>
</feature>
<evidence type="ECO:0000256" key="1">
    <source>
        <dbReference type="SAM" id="Phobius"/>
    </source>
</evidence>
<keyword evidence="1" id="KW-0472">Membrane</keyword>
<keyword evidence="1" id="KW-1133">Transmembrane helix</keyword>
<keyword evidence="1" id="KW-0812">Transmembrane</keyword>
<reference evidence="2 3" key="1">
    <citation type="journal article" date="2016" name="Sci. Rep.">
        <title>Complete genome sequence and transcriptomic analysis of a novel marine strain Bacillus weihaiensis reveals the mechanism of brown algae degradation.</title>
        <authorList>
            <person name="Zhu Y."/>
            <person name="Chen P."/>
            <person name="Bao Y."/>
            <person name="Men Y."/>
            <person name="Zeng Y."/>
            <person name="Yang J."/>
            <person name="Sun J."/>
            <person name="Sun Y."/>
        </authorList>
    </citation>
    <scope>NUCLEOTIDE SEQUENCE [LARGE SCALE GENOMIC DNA]</scope>
    <source>
        <strain evidence="2 3">Alg07</strain>
    </source>
</reference>
<keyword evidence="3" id="KW-1185">Reference proteome</keyword>
<sequence length="112" mass="12416">MNKIDIVLMIYVIFMIVATIISVKYDSNMIKKTGSFLPQTLVAGTINLALGVFGIIGWFFFSWGVNEFLFFGGLVLGLGLLVVGEVVLLSILFSKRKKWIQIYNESLNGSSS</sequence>
<dbReference type="OrthoDB" id="2906536at2"/>
<dbReference type="RefSeq" id="WP_072580469.1">
    <property type="nucleotide sequence ID" value="NZ_CP016020.1"/>
</dbReference>
<proteinExistence type="predicted"/>
<dbReference type="AlphaFoldDB" id="A0A1L3MTL6"/>
<gene>
    <name evidence="2" type="ORF">A9C19_13470</name>
</gene>
<dbReference type="KEGG" id="bwh:A9C19_13470"/>
<dbReference type="Proteomes" id="UP000181936">
    <property type="component" value="Chromosome"/>
</dbReference>
<feature type="transmembrane region" description="Helical" evidence="1">
    <location>
        <begin position="6"/>
        <end position="25"/>
    </location>
</feature>
<protein>
    <recommendedName>
        <fullName evidence="4">Multipass membrane protein</fullName>
    </recommendedName>
</protein>
<name>A0A1L3MTL6_9BACI</name>
<feature type="transmembrane region" description="Helical" evidence="1">
    <location>
        <begin position="68"/>
        <end position="93"/>
    </location>
</feature>
<evidence type="ECO:0000313" key="3">
    <source>
        <dbReference type="Proteomes" id="UP000181936"/>
    </source>
</evidence>
<evidence type="ECO:0008006" key="4">
    <source>
        <dbReference type="Google" id="ProtNLM"/>
    </source>
</evidence>
<organism evidence="2 3">
    <name type="scientific">Bacillus weihaiensis</name>
    <dbReference type="NCBI Taxonomy" id="1547283"/>
    <lineage>
        <taxon>Bacteria</taxon>
        <taxon>Bacillati</taxon>
        <taxon>Bacillota</taxon>
        <taxon>Bacilli</taxon>
        <taxon>Bacillales</taxon>
        <taxon>Bacillaceae</taxon>
        <taxon>Bacillus</taxon>
    </lineage>
</organism>
<evidence type="ECO:0000313" key="2">
    <source>
        <dbReference type="EMBL" id="APH05676.1"/>
    </source>
</evidence>
<dbReference type="EMBL" id="CP016020">
    <property type="protein sequence ID" value="APH05676.1"/>
    <property type="molecule type" value="Genomic_DNA"/>
</dbReference>
<accession>A0A1L3MTL6</accession>